<feature type="non-terminal residue" evidence="2">
    <location>
        <position position="1"/>
    </location>
</feature>
<accession>A0A934QV51</accession>
<reference evidence="2" key="1">
    <citation type="submission" date="2020-12" db="EMBL/GenBank/DDBJ databases">
        <title>Prauserella sp. ASG 168, a novel actinomycete isolated from cave rock.</title>
        <authorList>
            <person name="Suriyachadkun C."/>
        </authorList>
    </citation>
    <scope>NUCLEOTIDE SEQUENCE</scope>
    <source>
        <strain evidence="2">ASG 168</strain>
    </source>
</reference>
<comment type="caution">
    <text evidence="2">The sequence shown here is derived from an EMBL/GenBank/DDBJ whole genome shotgun (WGS) entry which is preliminary data.</text>
</comment>
<dbReference type="Pfam" id="PF13556">
    <property type="entry name" value="HTH_30"/>
    <property type="match status" value="1"/>
</dbReference>
<keyword evidence="3" id="KW-1185">Reference proteome</keyword>
<dbReference type="Proteomes" id="UP000635245">
    <property type="component" value="Unassembled WGS sequence"/>
</dbReference>
<evidence type="ECO:0000313" key="2">
    <source>
        <dbReference type="EMBL" id="MBK1787080.1"/>
    </source>
</evidence>
<proteinExistence type="predicted"/>
<name>A0A934QV51_9PSEU</name>
<feature type="domain" description="PucR C-terminal helix-turn-helix" evidence="1">
    <location>
        <begin position="1"/>
        <end position="37"/>
    </location>
</feature>
<evidence type="ECO:0000313" key="3">
    <source>
        <dbReference type="Proteomes" id="UP000635245"/>
    </source>
</evidence>
<gene>
    <name evidence="2" type="ORF">JHE00_22375</name>
</gene>
<organism evidence="2 3">
    <name type="scientific">Prauserella cavernicola</name>
    <dbReference type="NCBI Taxonomy" id="2800127"/>
    <lineage>
        <taxon>Bacteria</taxon>
        <taxon>Bacillati</taxon>
        <taxon>Actinomycetota</taxon>
        <taxon>Actinomycetes</taxon>
        <taxon>Pseudonocardiales</taxon>
        <taxon>Pseudonocardiaceae</taxon>
        <taxon>Prauserella</taxon>
    </lineage>
</organism>
<dbReference type="Gene3D" id="1.10.10.2840">
    <property type="entry name" value="PucR C-terminal helix-turn-helix domain"/>
    <property type="match status" value="1"/>
</dbReference>
<evidence type="ECO:0000259" key="1">
    <source>
        <dbReference type="Pfam" id="PF13556"/>
    </source>
</evidence>
<sequence length="50" mass="5508">HLSRATAYERLRSLELKLGTDLADAEERTGLHLALIAYGLGRQTVGSRVE</sequence>
<protein>
    <submittedName>
        <fullName evidence="2">Helix-turn-helix domain-containing protein</fullName>
    </submittedName>
</protein>
<dbReference type="EMBL" id="JAENJH010000006">
    <property type="protein sequence ID" value="MBK1787080.1"/>
    <property type="molecule type" value="Genomic_DNA"/>
</dbReference>
<dbReference type="InterPro" id="IPR042070">
    <property type="entry name" value="PucR_C-HTH_sf"/>
</dbReference>
<dbReference type="AlphaFoldDB" id="A0A934QV51"/>
<dbReference type="InterPro" id="IPR025736">
    <property type="entry name" value="PucR_C-HTH_dom"/>
</dbReference>